<sequence length="129" mass="14486">MADAGVFAWRKKHISSFGGRFLEFVRTPPFLSYPSGRATLGVAGFQVIRLCHKCHDNLSFVSNERDNRSFVASSDELNGMSRDLRQKYNPAQLIADHEDAVRTKIACQFHSLWSVMVDSALSRAFPGVH</sequence>
<protein>
    <submittedName>
        <fullName evidence="1">Uncharacterized protein</fullName>
    </submittedName>
</protein>
<dbReference type="OrthoDB" id="9997027at2759"/>
<keyword evidence="2" id="KW-1185">Reference proteome</keyword>
<evidence type="ECO:0000313" key="2">
    <source>
        <dbReference type="Proteomes" id="UP000308768"/>
    </source>
</evidence>
<dbReference type="EMBL" id="NAJN01000910">
    <property type="protein sequence ID" value="TKA67432.1"/>
    <property type="molecule type" value="Genomic_DNA"/>
</dbReference>
<gene>
    <name evidence="1" type="ORF">B0A49_10423</name>
</gene>
<dbReference type="Proteomes" id="UP000308768">
    <property type="component" value="Unassembled WGS sequence"/>
</dbReference>
<dbReference type="InterPro" id="IPR016119">
    <property type="entry name" value="Br/Cl_peroxidase_C"/>
</dbReference>
<dbReference type="InterPro" id="IPR036938">
    <property type="entry name" value="PAP2/HPO_sf"/>
</dbReference>
<reference evidence="1 2" key="1">
    <citation type="submission" date="2017-03" db="EMBL/GenBank/DDBJ databases">
        <title>Genomes of endolithic fungi from Antarctica.</title>
        <authorList>
            <person name="Coleine C."/>
            <person name="Masonjones S."/>
            <person name="Stajich J.E."/>
        </authorList>
    </citation>
    <scope>NUCLEOTIDE SEQUENCE [LARGE SCALE GENOMIC DNA]</scope>
    <source>
        <strain evidence="1 2">CCFEE 5187</strain>
    </source>
</reference>
<evidence type="ECO:0000313" key="1">
    <source>
        <dbReference type="EMBL" id="TKA67432.1"/>
    </source>
</evidence>
<comment type="caution">
    <text evidence="1">The sequence shown here is derived from an EMBL/GenBank/DDBJ whole genome shotgun (WGS) entry which is preliminary data.</text>
</comment>
<name>A0A4U0WUW1_9PEZI</name>
<dbReference type="GO" id="GO:0004601">
    <property type="term" value="F:peroxidase activity"/>
    <property type="evidence" value="ECO:0007669"/>
    <property type="project" value="InterPro"/>
</dbReference>
<dbReference type="SUPFAM" id="SSF48317">
    <property type="entry name" value="Acid phosphatase/Vanadium-dependent haloperoxidase"/>
    <property type="match status" value="1"/>
</dbReference>
<dbReference type="Gene3D" id="1.10.606.10">
    <property type="entry name" value="Vanadium-containing Chloroperoxidase, domain 2"/>
    <property type="match status" value="1"/>
</dbReference>
<organism evidence="1 2">
    <name type="scientific">Cryomyces minteri</name>
    <dbReference type="NCBI Taxonomy" id="331657"/>
    <lineage>
        <taxon>Eukaryota</taxon>
        <taxon>Fungi</taxon>
        <taxon>Dikarya</taxon>
        <taxon>Ascomycota</taxon>
        <taxon>Pezizomycotina</taxon>
        <taxon>Dothideomycetes</taxon>
        <taxon>Dothideomycetes incertae sedis</taxon>
        <taxon>Cryomyces</taxon>
    </lineage>
</organism>
<proteinExistence type="predicted"/>
<dbReference type="AlphaFoldDB" id="A0A4U0WUW1"/>
<accession>A0A4U0WUW1</accession>